<comment type="caution">
    <text evidence="7">The sequence shown here is derived from an EMBL/GenBank/DDBJ whole genome shotgun (WGS) entry which is preliminary data.</text>
</comment>
<keyword evidence="3 6" id="KW-0812">Transmembrane</keyword>
<dbReference type="AlphaFoldDB" id="A0AAN7Z335"/>
<dbReference type="PANTHER" id="PTHR23506:SF37">
    <property type="entry name" value="MAJOR FACILITATOR SUPERFAMILY (MFS) PROFILE DOMAIN-CONTAINING PROTEIN"/>
    <property type="match status" value="1"/>
</dbReference>
<name>A0AAN7Z335_9PEZI</name>
<evidence type="ECO:0000256" key="3">
    <source>
        <dbReference type="ARBA" id="ARBA00022692"/>
    </source>
</evidence>
<gene>
    <name evidence="7" type="ORF">RRF57_000984</name>
</gene>
<sequence length="133" mass="14096">MVPALILLRIPAEELLPKSQNIVLYCAILALNGVGLAVIGSPSVVEASDVVQKYDKANPGFFGKNGPYAQLYGFNSLFFCTGLTIGPVVAGFLKDSIGYGNMNLVFAVLSAITAALSFFIIGGRPRVLSRRTV</sequence>
<feature type="transmembrane region" description="Helical" evidence="6">
    <location>
        <begin position="22"/>
        <end position="45"/>
    </location>
</feature>
<dbReference type="SUPFAM" id="SSF103473">
    <property type="entry name" value="MFS general substrate transporter"/>
    <property type="match status" value="1"/>
</dbReference>
<evidence type="ECO:0000256" key="1">
    <source>
        <dbReference type="ARBA" id="ARBA00004141"/>
    </source>
</evidence>
<dbReference type="Proteomes" id="UP001305414">
    <property type="component" value="Unassembled WGS sequence"/>
</dbReference>
<accession>A0AAN7Z335</accession>
<evidence type="ECO:0000313" key="8">
    <source>
        <dbReference type="Proteomes" id="UP001305414"/>
    </source>
</evidence>
<dbReference type="InterPro" id="IPR050930">
    <property type="entry name" value="MFS_Vesicular_Transporter"/>
</dbReference>
<feature type="transmembrane region" description="Helical" evidence="6">
    <location>
        <begin position="71"/>
        <end position="93"/>
    </location>
</feature>
<dbReference type="Gene3D" id="1.20.1250.20">
    <property type="entry name" value="MFS general substrate transporter like domains"/>
    <property type="match status" value="1"/>
</dbReference>
<evidence type="ECO:0000256" key="5">
    <source>
        <dbReference type="ARBA" id="ARBA00023136"/>
    </source>
</evidence>
<keyword evidence="2" id="KW-0813">Transport</keyword>
<keyword evidence="5 6" id="KW-0472">Membrane</keyword>
<evidence type="ECO:0000256" key="4">
    <source>
        <dbReference type="ARBA" id="ARBA00022989"/>
    </source>
</evidence>
<dbReference type="EMBL" id="JAWHQM010000002">
    <property type="protein sequence ID" value="KAK5625268.1"/>
    <property type="molecule type" value="Genomic_DNA"/>
</dbReference>
<keyword evidence="8" id="KW-1185">Reference proteome</keyword>
<organism evidence="7 8">
    <name type="scientific">Xylaria bambusicola</name>
    <dbReference type="NCBI Taxonomy" id="326684"/>
    <lineage>
        <taxon>Eukaryota</taxon>
        <taxon>Fungi</taxon>
        <taxon>Dikarya</taxon>
        <taxon>Ascomycota</taxon>
        <taxon>Pezizomycotina</taxon>
        <taxon>Sordariomycetes</taxon>
        <taxon>Xylariomycetidae</taxon>
        <taxon>Xylariales</taxon>
        <taxon>Xylariaceae</taxon>
        <taxon>Xylaria</taxon>
    </lineage>
</organism>
<feature type="transmembrane region" description="Helical" evidence="6">
    <location>
        <begin position="99"/>
        <end position="121"/>
    </location>
</feature>
<evidence type="ECO:0008006" key="9">
    <source>
        <dbReference type="Google" id="ProtNLM"/>
    </source>
</evidence>
<evidence type="ECO:0000256" key="6">
    <source>
        <dbReference type="SAM" id="Phobius"/>
    </source>
</evidence>
<comment type="subcellular location">
    <subcellularLocation>
        <location evidence="1">Membrane</location>
        <topology evidence="1">Multi-pass membrane protein</topology>
    </subcellularLocation>
</comment>
<dbReference type="InterPro" id="IPR036259">
    <property type="entry name" value="MFS_trans_sf"/>
</dbReference>
<evidence type="ECO:0000313" key="7">
    <source>
        <dbReference type="EMBL" id="KAK5625268.1"/>
    </source>
</evidence>
<dbReference type="GO" id="GO:0022857">
    <property type="term" value="F:transmembrane transporter activity"/>
    <property type="evidence" value="ECO:0007669"/>
    <property type="project" value="TreeGrafter"/>
</dbReference>
<dbReference type="GO" id="GO:0016020">
    <property type="term" value="C:membrane"/>
    <property type="evidence" value="ECO:0007669"/>
    <property type="project" value="UniProtKB-SubCell"/>
</dbReference>
<proteinExistence type="predicted"/>
<dbReference type="PANTHER" id="PTHR23506">
    <property type="entry name" value="GH10249P"/>
    <property type="match status" value="1"/>
</dbReference>
<reference evidence="7 8" key="1">
    <citation type="submission" date="2023-10" db="EMBL/GenBank/DDBJ databases">
        <title>Draft genome sequence of Xylaria bambusicola isolate GMP-LS, the root and basal stem rot pathogen of sugarcane in Indonesia.</title>
        <authorList>
            <person name="Selvaraj P."/>
            <person name="Muralishankar V."/>
            <person name="Muruganantham S."/>
            <person name="Sp S."/>
            <person name="Haryani S."/>
            <person name="Lau K.J.X."/>
            <person name="Naqvi N.I."/>
        </authorList>
    </citation>
    <scope>NUCLEOTIDE SEQUENCE [LARGE SCALE GENOMIC DNA]</scope>
    <source>
        <strain evidence="7">GMP-LS</strain>
    </source>
</reference>
<protein>
    <recommendedName>
        <fullName evidence="9">Major facilitator superfamily (MFS) profile domain-containing protein</fullName>
    </recommendedName>
</protein>
<keyword evidence="4 6" id="KW-1133">Transmembrane helix</keyword>
<evidence type="ECO:0000256" key="2">
    <source>
        <dbReference type="ARBA" id="ARBA00022448"/>
    </source>
</evidence>